<evidence type="ECO:0000313" key="3">
    <source>
        <dbReference type="Proteomes" id="UP001174909"/>
    </source>
</evidence>
<sequence>GSKSARRLIFSRPQKEQGTSSFYSRTAAARRPFNPVDMNDLYIPDSPERTMNENTMTWQPGETLPVSRRPGPQPFSAEAQPSQSTSMSDIQIMLQSMQSSIEKSFDDVKGRLSDLEARMTGVEEKQQEVVNIRIHLLRPLQKMSSVVNDEALLSFSMKFERCMGL</sequence>
<feature type="non-terminal residue" evidence="2">
    <location>
        <position position="165"/>
    </location>
</feature>
<comment type="caution">
    <text evidence="2">The sequence shown here is derived from an EMBL/GenBank/DDBJ whole genome shotgun (WGS) entry which is preliminary data.</text>
</comment>
<feature type="region of interest" description="Disordered" evidence="1">
    <location>
        <begin position="52"/>
        <end position="87"/>
    </location>
</feature>
<organism evidence="2 3">
    <name type="scientific">Geodia barretti</name>
    <name type="common">Barrett's horny sponge</name>
    <dbReference type="NCBI Taxonomy" id="519541"/>
    <lineage>
        <taxon>Eukaryota</taxon>
        <taxon>Metazoa</taxon>
        <taxon>Porifera</taxon>
        <taxon>Demospongiae</taxon>
        <taxon>Heteroscleromorpha</taxon>
        <taxon>Tetractinellida</taxon>
        <taxon>Astrophorina</taxon>
        <taxon>Geodiidae</taxon>
        <taxon>Geodia</taxon>
    </lineage>
</organism>
<protein>
    <submittedName>
        <fullName evidence="2">Uncharacterized protein</fullName>
    </submittedName>
</protein>
<gene>
    <name evidence="2" type="ORF">GBAR_LOCUS182</name>
</gene>
<proteinExistence type="predicted"/>
<dbReference type="AlphaFoldDB" id="A0AA35VRP1"/>
<reference evidence="2" key="1">
    <citation type="submission" date="2023-03" db="EMBL/GenBank/DDBJ databases">
        <authorList>
            <person name="Steffen K."/>
            <person name="Cardenas P."/>
        </authorList>
    </citation>
    <scope>NUCLEOTIDE SEQUENCE</scope>
</reference>
<feature type="region of interest" description="Disordered" evidence="1">
    <location>
        <begin position="1"/>
        <end position="30"/>
    </location>
</feature>
<evidence type="ECO:0000313" key="2">
    <source>
        <dbReference type="EMBL" id="CAI7989317.1"/>
    </source>
</evidence>
<dbReference type="Proteomes" id="UP001174909">
    <property type="component" value="Unassembled WGS sequence"/>
</dbReference>
<dbReference type="EMBL" id="CASHTH010000030">
    <property type="protein sequence ID" value="CAI7989317.1"/>
    <property type="molecule type" value="Genomic_DNA"/>
</dbReference>
<accession>A0AA35VRP1</accession>
<evidence type="ECO:0000256" key="1">
    <source>
        <dbReference type="SAM" id="MobiDB-lite"/>
    </source>
</evidence>
<name>A0AA35VRP1_GEOBA</name>
<keyword evidence="3" id="KW-1185">Reference proteome</keyword>